<reference evidence="1 2" key="1">
    <citation type="journal article" date="2022" name="Plant J.">
        <title>Chromosome-level genome of Camellia lanceoleosa provides a valuable resource for understanding genome evolution and self-incompatibility.</title>
        <authorList>
            <person name="Gong W."/>
            <person name="Xiao S."/>
            <person name="Wang L."/>
            <person name="Liao Z."/>
            <person name="Chang Y."/>
            <person name="Mo W."/>
            <person name="Hu G."/>
            <person name="Li W."/>
            <person name="Zhao G."/>
            <person name="Zhu H."/>
            <person name="Hu X."/>
            <person name="Ji K."/>
            <person name="Xiang X."/>
            <person name="Song Q."/>
            <person name="Yuan D."/>
            <person name="Jin S."/>
            <person name="Zhang L."/>
        </authorList>
    </citation>
    <scope>NUCLEOTIDE SEQUENCE [LARGE SCALE GENOMIC DNA]</scope>
    <source>
        <strain evidence="1">SQ_2022a</strain>
    </source>
</reference>
<protein>
    <submittedName>
        <fullName evidence="1">Telomere repeat-binding protein 4</fullName>
    </submittedName>
</protein>
<dbReference type="Proteomes" id="UP001060215">
    <property type="component" value="Chromosome 1"/>
</dbReference>
<name>A0ACC0J212_9ERIC</name>
<comment type="caution">
    <text evidence="1">The sequence shown here is derived from an EMBL/GenBank/DDBJ whole genome shotgun (WGS) entry which is preliminary data.</text>
</comment>
<dbReference type="EMBL" id="CM045758">
    <property type="protein sequence ID" value="KAI8032237.1"/>
    <property type="molecule type" value="Genomic_DNA"/>
</dbReference>
<gene>
    <name evidence="1" type="ORF">LOK49_LG01G00740</name>
</gene>
<accession>A0ACC0J212</accession>
<evidence type="ECO:0000313" key="1">
    <source>
        <dbReference type="EMBL" id="KAI8032237.1"/>
    </source>
</evidence>
<sequence>MVLKKSLGYGFNSYRVPIIPRGPRSVRRRGNKKSVEDSQICAFELLAAVADKLLQESESSISSNAEGKDPSGIHSGGVKHEQLEASKALRSECNDQGSCIESVFVSGLAAQNYNSKSTLRELPHAVCDTVLESTSIISSSNFSKKVGHDVKLEISENKIAVEKFHGKVEGGSPNCGESCDGYVHNGTERQLEVEGNHNHNADLTTINTFSSKDPMEICVNTHPFINSDSSVQLTSYRDSVPNASFPRHRINVKVGSKDDDENSVRYNRPSSKMRAFRPHQRIGHRRIRKLLTSKYWKVAPKLKDCEFSNSNGGMKHVSRNRKALHTSERIQREGPLKKRKLFYHSSTLAYDWEGSSESISNSPEKTMKGDKGGSPKNLLHRASGVSSSVLGRQASFHSRDSHVKFSIKSFKVPELYVEVPETATIGSLKRTVMEAVTAILQGGLHVGVLLQGKKVKDDNRTLLQTGISHNDNLDALGFTLEPSSVIASPPVCPKDPPILLPCETHQQLTRLPASPILDSGFSNESCDPPPVANVDNHVESKNELVSSPTDVVTDGMTPDSRALVPVPAMSVEALAVFPMNQKTRRSELVQRRTRRPFSVSEVEALVEAVETLGTGRWRDVKLRAFENADHRTYVDLKDKWKTLVHTASIAPQQRRGEPVPQELLDRVLAAHSYWSQHQSKQHGKLQTETL</sequence>
<organism evidence="1 2">
    <name type="scientific">Camellia lanceoleosa</name>
    <dbReference type="NCBI Taxonomy" id="1840588"/>
    <lineage>
        <taxon>Eukaryota</taxon>
        <taxon>Viridiplantae</taxon>
        <taxon>Streptophyta</taxon>
        <taxon>Embryophyta</taxon>
        <taxon>Tracheophyta</taxon>
        <taxon>Spermatophyta</taxon>
        <taxon>Magnoliopsida</taxon>
        <taxon>eudicotyledons</taxon>
        <taxon>Gunneridae</taxon>
        <taxon>Pentapetalae</taxon>
        <taxon>asterids</taxon>
        <taxon>Ericales</taxon>
        <taxon>Theaceae</taxon>
        <taxon>Camellia</taxon>
    </lineage>
</organism>
<proteinExistence type="predicted"/>
<evidence type="ECO:0000313" key="2">
    <source>
        <dbReference type="Proteomes" id="UP001060215"/>
    </source>
</evidence>
<keyword evidence="2" id="KW-1185">Reference proteome</keyword>